<evidence type="ECO:0000313" key="4">
    <source>
        <dbReference type="Proteomes" id="UP000183700"/>
    </source>
</evidence>
<keyword evidence="4" id="KW-1185">Reference proteome</keyword>
<dbReference type="SUPFAM" id="SSF56784">
    <property type="entry name" value="HAD-like"/>
    <property type="match status" value="1"/>
</dbReference>
<gene>
    <name evidence="3" type="ORF">RV00_GL002249</name>
</gene>
<dbReference type="EMBL" id="JXKM01000004">
    <property type="protein sequence ID" value="OJG36105.1"/>
    <property type="molecule type" value="Genomic_DNA"/>
</dbReference>
<comment type="caution">
    <text evidence="3">The sequence shown here is derived from an EMBL/GenBank/DDBJ whole genome shotgun (WGS) entry which is preliminary data.</text>
</comment>
<name>A0A1L8SVR3_9ENTE</name>
<dbReference type="AlphaFoldDB" id="A0A1L8SVR3"/>
<protein>
    <submittedName>
        <fullName evidence="3">Uncharacterized protein</fullName>
    </submittedName>
</protein>
<evidence type="ECO:0000256" key="2">
    <source>
        <dbReference type="PIRSR" id="PIRSR610708-1"/>
    </source>
</evidence>
<dbReference type="SFLD" id="SFLDS00003">
    <property type="entry name" value="Haloacid_Dehalogenase"/>
    <property type="match status" value="1"/>
</dbReference>
<dbReference type="PANTHER" id="PTHR16504">
    <property type="entry name" value="5'(3')-DEOXYRIBONUCLEOTIDASE"/>
    <property type="match status" value="1"/>
</dbReference>
<dbReference type="GO" id="GO:0009223">
    <property type="term" value="P:pyrimidine deoxyribonucleotide catabolic process"/>
    <property type="evidence" value="ECO:0007669"/>
    <property type="project" value="TreeGrafter"/>
</dbReference>
<dbReference type="RefSeq" id="WP_071862056.1">
    <property type="nucleotide sequence ID" value="NZ_JBHLVS010000013.1"/>
</dbReference>
<reference evidence="3 4" key="1">
    <citation type="submission" date="2014-12" db="EMBL/GenBank/DDBJ databases">
        <title>Draft genome sequences of 29 type strains of Enterococci.</title>
        <authorList>
            <person name="Zhong Z."/>
            <person name="Sun Z."/>
            <person name="Liu W."/>
            <person name="Zhang W."/>
            <person name="Zhang H."/>
        </authorList>
    </citation>
    <scope>NUCLEOTIDE SEQUENCE [LARGE SCALE GENOMIC DNA]</scope>
    <source>
        <strain evidence="3 4">DSM 22802</strain>
    </source>
</reference>
<dbReference type="Pfam" id="PF06941">
    <property type="entry name" value="NT5C"/>
    <property type="match status" value="1"/>
</dbReference>
<sequence>MARIAVDMDEVIADFIAKQLELFNQENKTRYTKADLAGKKLREMHPEQAEWIRELVSDRSYFADLPVIEGARETLKKLAEKHEIFITTAAMEFPTSFDAKYAWLKEHFDFIPESHYVFCGDKSILSADYLIDDHMRHLENFQGQGILFASQHNLDETYQPKMANWAEVYSYFQEKE</sequence>
<dbReference type="InterPro" id="IPR010708">
    <property type="entry name" value="5'(3')-deoxyribonucleotidase"/>
</dbReference>
<dbReference type="SFLD" id="SFLDG01126">
    <property type="entry name" value="C1.2:_Nucleotidase_Like"/>
    <property type="match status" value="1"/>
</dbReference>
<evidence type="ECO:0000313" key="3">
    <source>
        <dbReference type="EMBL" id="OJG36105.1"/>
    </source>
</evidence>
<dbReference type="Gene3D" id="3.40.50.1000">
    <property type="entry name" value="HAD superfamily/HAD-like"/>
    <property type="match status" value="1"/>
</dbReference>
<comment type="similarity">
    <text evidence="1">Belongs to the 5'(3')-deoxyribonucleotidase family.</text>
</comment>
<feature type="active site" description="Proton donor" evidence="2">
    <location>
        <position position="9"/>
    </location>
</feature>
<dbReference type="STRING" id="319970.RV00_GL002249"/>
<dbReference type="SFLD" id="SFLDG01146">
    <property type="entry name" value="C1.2.2"/>
    <property type="match status" value="1"/>
</dbReference>
<dbReference type="InterPro" id="IPR023214">
    <property type="entry name" value="HAD_sf"/>
</dbReference>
<dbReference type="GO" id="GO:0008253">
    <property type="term" value="F:5'-nucleotidase activity"/>
    <property type="evidence" value="ECO:0007669"/>
    <property type="project" value="InterPro"/>
</dbReference>
<dbReference type="OrthoDB" id="278110at2"/>
<proteinExistence type="inferred from homology"/>
<dbReference type="Gene3D" id="1.10.40.40">
    <property type="entry name" value="Deoxyribonucleotidase, domain 2"/>
    <property type="match status" value="1"/>
</dbReference>
<feature type="active site" description="Nucleophile" evidence="2">
    <location>
        <position position="7"/>
    </location>
</feature>
<evidence type="ECO:0000256" key="1">
    <source>
        <dbReference type="ARBA" id="ARBA00009589"/>
    </source>
</evidence>
<dbReference type="PANTHER" id="PTHR16504:SF4">
    <property type="entry name" value="5'(3')-DEOXYRIBONUCLEOTIDASE"/>
    <property type="match status" value="1"/>
</dbReference>
<accession>A0A1L8SVR3</accession>
<dbReference type="Proteomes" id="UP000183700">
    <property type="component" value="Unassembled WGS sequence"/>
</dbReference>
<organism evidence="3 4">
    <name type="scientific">Enterococcus devriesei</name>
    <dbReference type="NCBI Taxonomy" id="319970"/>
    <lineage>
        <taxon>Bacteria</taxon>
        <taxon>Bacillati</taxon>
        <taxon>Bacillota</taxon>
        <taxon>Bacilli</taxon>
        <taxon>Lactobacillales</taxon>
        <taxon>Enterococcaceae</taxon>
        <taxon>Enterococcus</taxon>
    </lineage>
</organism>
<dbReference type="InterPro" id="IPR036412">
    <property type="entry name" value="HAD-like_sf"/>
</dbReference>